<dbReference type="SUPFAM" id="SSF81324">
    <property type="entry name" value="Voltage-gated potassium channels"/>
    <property type="match status" value="1"/>
</dbReference>
<sequence length="1035" mass="119746">MKMRDKYLLNGEKLEGVDFNDNPPDLVKNMRKLSSKHVSKQSEGSSNNPSQTQFIGNSGSHKLVYHDPIDEDDPFNTHKENDLQLNETYELSTDPDPTTVIVSKGRKWLCRFQESRRIYWDLFIMALAIFNCIQVPYTIAFLEDEDDSVGVYILNQIIDSIFIADLVISFRTTYINEETGIEVNDPKHIAINYIKGRFWLDLLASIPTDLISLIIPGSDNATFILNMFNLLKLMRVARLSRLIAYLNLKSDIKMAIRLIKLVFFLILYLHCVSCLWFYIVRQDNVWIPPLDENYSNPLIYERHHFYQYLTSFYYSVLMLAGNDMAPQGTAQLILSTIFILAASIINANIFGNMAVILQQMNRRNSAFHEKVEIATSTMRNMSIPEHLQNRVQAYLISTQATLDQQKEFDDFLQLLSPSLKSEVTKHIFQECIIGNPIFEEKVEIIEIVLYDLTTLLFLPEDEICRQGSAGSKFYFLAKGDCQVFIKDENQNARQIHTLVPGSYFGEVALLKECYRTATVKSKNYTTCASLDQKTFAKLIAGYPFLKTAMEKRIKENYQDRWRKFVKMSLRNIDFLSNGVSDEVIEEISYKMEMISLHANEHLFHSGYPCREIFIICNGELEIMISSKSIATGRYLETLSSGCNIGSYSCLVYEDYTITGIAQTDVSVIKLDFAILDIMRNKYDDLDRKMNEYEKFIDENGLPNCDFKLYRSKQNNPKPIVKFREAVNRLIRILKSYKNVFTDILRKIQEKIREEKREKEKRQLKKTLHSKPQTHEQKVEQMLTILSTQMNELREEVSDLREQASHCICGAQAKEGSSKRSETATGKRESLQIVDDLAISSRVNKRSSRFSQANAVQEKEQPLLRRMFDAQMNLRRKTTTRQGLDLQNLGSGKYEKVDLSSNKNTQPQKLDGSQTDKNILAESILPDEVYKPPNHLLKTQNDQGLPQIVESKPPNEEKKDESFFGKSKDSSKHGHDTWKNNSFIKLHNYYFEEDESKTYSVRIVITNINQRKPPYIDSMTYKKVLKAFLQCEKRSK</sequence>
<evidence type="ECO:0000256" key="9">
    <source>
        <dbReference type="SAM" id="Phobius"/>
    </source>
</evidence>
<feature type="transmembrane region" description="Helical" evidence="9">
    <location>
        <begin position="149"/>
        <end position="168"/>
    </location>
</feature>
<dbReference type="AlphaFoldDB" id="A0AAD1UHP8"/>
<dbReference type="PROSITE" id="PS00889">
    <property type="entry name" value="CNMP_BINDING_2"/>
    <property type="match status" value="1"/>
</dbReference>
<dbReference type="InterPro" id="IPR000595">
    <property type="entry name" value="cNMP-bd_dom"/>
</dbReference>
<proteinExistence type="predicted"/>
<feature type="region of interest" description="Disordered" evidence="8">
    <location>
        <begin position="18"/>
        <end position="53"/>
    </location>
</feature>
<keyword evidence="12" id="KW-1185">Reference proteome</keyword>
<feature type="region of interest" description="Disordered" evidence="8">
    <location>
        <begin position="895"/>
        <end position="915"/>
    </location>
</feature>
<dbReference type="InterPro" id="IPR005821">
    <property type="entry name" value="Ion_trans_dom"/>
</dbReference>
<feature type="transmembrane region" description="Helical" evidence="9">
    <location>
        <begin position="258"/>
        <end position="279"/>
    </location>
</feature>
<dbReference type="CDD" id="cd00038">
    <property type="entry name" value="CAP_ED"/>
    <property type="match status" value="2"/>
</dbReference>
<evidence type="ECO:0000256" key="7">
    <source>
        <dbReference type="ARBA" id="ARBA00023303"/>
    </source>
</evidence>
<reference evidence="11" key="1">
    <citation type="submission" date="2023-07" db="EMBL/GenBank/DDBJ databases">
        <authorList>
            <consortium name="AG Swart"/>
            <person name="Singh M."/>
            <person name="Singh A."/>
            <person name="Seah K."/>
            <person name="Emmerich C."/>
        </authorList>
    </citation>
    <scope>NUCLEOTIDE SEQUENCE</scope>
    <source>
        <strain evidence="11">DP1</strain>
    </source>
</reference>
<dbReference type="GO" id="GO:0035725">
    <property type="term" value="P:sodium ion transmembrane transport"/>
    <property type="evidence" value="ECO:0007669"/>
    <property type="project" value="TreeGrafter"/>
</dbReference>
<feature type="compositionally biased region" description="Basic and acidic residues" evidence="8">
    <location>
        <begin position="952"/>
        <end position="976"/>
    </location>
</feature>
<evidence type="ECO:0000256" key="5">
    <source>
        <dbReference type="ARBA" id="ARBA00023065"/>
    </source>
</evidence>
<dbReference type="PANTHER" id="PTHR45689:SF5">
    <property type="entry name" value="I[[H]] CHANNEL, ISOFORM E"/>
    <property type="match status" value="1"/>
</dbReference>
<feature type="transmembrane region" description="Helical" evidence="9">
    <location>
        <begin position="118"/>
        <end position="137"/>
    </location>
</feature>
<dbReference type="Gene3D" id="1.10.287.630">
    <property type="entry name" value="Helix hairpin bin"/>
    <property type="match status" value="1"/>
</dbReference>
<evidence type="ECO:0000256" key="4">
    <source>
        <dbReference type="ARBA" id="ARBA00022989"/>
    </source>
</evidence>
<keyword evidence="3 9" id="KW-0812">Transmembrane</keyword>
<keyword evidence="4 9" id="KW-1133">Transmembrane helix</keyword>
<dbReference type="PRINTS" id="PR01463">
    <property type="entry name" value="EAGCHANLFMLY"/>
</dbReference>
<evidence type="ECO:0000256" key="6">
    <source>
        <dbReference type="ARBA" id="ARBA00023136"/>
    </source>
</evidence>
<dbReference type="InterPro" id="IPR051413">
    <property type="entry name" value="K/Na_HCN_channel"/>
</dbReference>
<dbReference type="GO" id="GO:0005249">
    <property type="term" value="F:voltage-gated potassium channel activity"/>
    <property type="evidence" value="ECO:0007669"/>
    <property type="project" value="InterPro"/>
</dbReference>
<dbReference type="InterPro" id="IPR014710">
    <property type="entry name" value="RmlC-like_jellyroll"/>
</dbReference>
<keyword evidence="5" id="KW-0406">Ion transport</keyword>
<feature type="transmembrane region" description="Helical" evidence="9">
    <location>
        <begin position="305"/>
        <end position="325"/>
    </location>
</feature>
<comment type="subcellular location">
    <subcellularLocation>
        <location evidence="1">Membrane</location>
        <topology evidence="1">Multi-pass membrane protein</topology>
    </subcellularLocation>
</comment>
<gene>
    <name evidence="11" type="ORF">ECRASSUSDP1_LOCUS8136</name>
</gene>
<dbReference type="EMBL" id="CAMPGE010007947">
    <property type="protein sequence ID" value="CAI2366862.1"/>
    <property type="molecule type" value="Genomic_DNA"/>
</dbReference>
<evidence type="ECO:0000313" key="11">
    <source>
        <dbReference type="EMBL" id="CAI2366862.1"/>
    </source>
</evidence>
<keyword evidence="7" id="KW-0407">Ion channel</keyword>
<evidence type="ECO:0000256" key="1">
    <source>
        <dbReference type="ARBA" id="ARBA00004141"/>
    </source>
</evidence>
<feature type="domain" description="Cyclic nucleotide-binding" evidence="10">
    <location>
        <begin position="575"/>
        <end position="671"/>
    </location>
</feature>
<feature type="region of interest" description="Disordered" evidence="8">
    <location>
        <begin position="930"/>
        <end position="976"/>
    </location>
</feature>
<evidence type="ECO:0000256" key="3">
    <source>
        <dbReference type="ARBA" id="ARBA00022692"/>
    </source>
</evidence>
<comment type="caution">
    <text evidence="11">The sequence shown here is derived from an EMBL/GenBank/DDBJ whole genome shotgun (WGS) entry which is preliminary data.</text>
</comment>
<feature type="domain" description="Cyclic nucleotide-binding" evidence="10">
    <location>
        <begin position="448"/>
        <end position="539"/>
    </location>
</feature>
<evidence type="ECO:0000256" key="2">
    <source>
        <dbReference type="ARBA" id="ARBA00022448"/>
    </source>
</evidence>
<feature type="compositionally biased region" description="Basic residues" evidence="8">
    <location>
        <begin position="29"/>
        <end position="39"/>
    </location>
</feature>
<dbReference type="Gene3D" id="2.60.120.10">
    <property type="entry name" value="Jelly Rolls"/>
    <property type="match status" value="2"/>
</dbReference>
<dbReference type="InterPro" id="IPR003938">
    <property type="entry name" value="K_chnl_volt-dep_EAG/ELK/ERG"/>
</dbReference>
<feature type="compositionally biased region" description="Polar residues" evidence="8">
    <location>
        <begin position="41"/>
        <end position="53"/>
    </location>
</feature>
<dbReference type="Pfam" id="PF00027">
    <property type="entry name" value="cNMP_binding"/>
    <property type="match status" value="2"/>
</dbReference>
<accession>A0AAD1UHP8</accession>
<keyword evidence="2" id="KW-0813">Transport</keyword>
<organism evidence="11 12">
    <name type="scientific">Euplotes crassus</name>
    <dbReference type="NCBI Taxonomy" id="5936"/>
    <lineage>
        <taxon>Eukaryota</taxon>
        <taxon>Sar</taxon>
        <taxon>Alveolata</taxon>
        <taxon>Ciliophora</taxon>
        <taxon>Intramacronucleata</taxon>
        <taxon>Spirotrichea</taxon>
        <taxon>Hypotrichia</taxon>
        <taxon>Euplotida</taxon>
        <taxon>Euplotidae</taxon>
        <taxon>Moneuplotes</taxon>
    </lineage>
</organism>
<dbReference type="PROSITE" id="PS50042">
    <property type="entry name" value="CNMP_BINDING_3"/>
    <property type="match status" value="2"/>
</dbReference>
<dbReference type="InterPro" id="IPR018488">
    <property type="entry name" value="cNMP-bd_CS"/>
</dbReference>
<dbReference type="GO" id="GO:0098855">
    <property type="term" value="C:HCN channel complex"/>
    <property type="evidence" value="ECO:0007669"/>
    <property type="project" value="TreeGrafter"/>
</dbReference>
<dbReference type="InterPro" id="IPR018490">
    <property type="entry name" value="cNMP-bd_dom_sf"/>
</dbReference>
<feature type="region of interest" description="Disordered" evidence="8">
    <location>
        <begin position="755"/>
        <end position="776"/>
    </location>
</feature>
<protein>
    <recommendedName>
        <fullName evidence="10">Cyclic nucleotide-binding domain-containing protein</fullName>
    </recommendedName>
</protein>
<evidence type="ECO:0000259" key="10">
    <source>
        <dbReference type="PROSITE" id="PS50042"/>
    </source>
</evidence>
<name>A0AAD1UHP8_EUPCR</name>
<evidence type="ECO:0000256" key="8">
    <source>
        <dbReference type="SAM" id="MobiDB-lite"/>
    </source>
</evidence>
<feature type="transmembrane region" description="Helical" evidence="9">
    <location>
        <begin position="332"/>
        <end position="357"/>
    </location>
</feature>
<dbReference type="GO" id="GO:0003254">
    <property type="term" value="P:regulation of membrane depolarization"/>
    <property type="evidence" value="ECO:0007669"/>
    <property type="project" value="TreeGrafter"/>
</dbReference>
<dbReference type="Pfam" id="PF00520">
    <property type="entry name" value="Ion_trans"/>
    <property type="match status" value="1"/>
</dbReference>
<keyword evidence="6 9" id="KW-0472">Membrane</keyword>
<dbReference type="SUPFAM" id="SSF51206">
    <property type="entry name" value="cAMP-binding domain-like"/>
    <property type="match status" value="2"/>
</dbReference>
<dbReference type="SMART" id="SM00100">
    <property type="entry name" value="cNMP"/>
    <property type="match status" value="2"/>
</dbReference>
<feature type="compositionally biased region" description="Polar residues" evidence="8">
    <location>
        <begin position="898"/>
        <end position="915"/>
    </location>
</feature>
<dbReference type="Gene3D" id="1.10.287.70">
    <property type="match status" value="1"/>
</dbReference>
<dbReference type="Proteomes" id="UP001295684">
    <property type="component" value="Unassembled WGS sequence"/>
</dbReference>
<evidence type="ECO:0000313" key="12">
    <source>
        <dbReference type="Proteomes" id="UP001295684"/>
    </source>
</evidence>
<dbReference type="PANTHER" id="PTHR45689">
    <property type="entry name" value="I[[H]] CHANNEL, ISOFORM E"/>
    <property type="match status" value="1"/>
</dbReference>